<accession>A0ABR5I530</accession>
<evidence type="ECO:0008006" key="3">
    <source>
        <dbReference type="Google" id="ProtNLM"/>
    </source>
</evidence>
<evidence type="ECO:0000313" key="1">
    <source>
        <dbReference type="EMBL" id="KMS81641.1"/>
    </source>
</evidence>
<sequence length="105" mass="11757">MALVVRDDVDRAQFDELGHARPLGRLYKGMQSSCSLNRLSMPARRSAVTADRRARPEVRFEEGVREMSSRRVDTGPRADVVASRDVTVADRPGGRRTDIWRGSTS</sequence>
<organism evidence="1 2">
    <name type="scientific">Streptomyces leeuwenhoekii</name>
    <dbReference type="NCBI Taxonomy" id="1437453"/>
    <lineage>
        <taxon>Bacteria</taxon>
        <taxon>Bacillati</taxon>
        <taxon>Actinomycetota</taxon>
        <taxon>Actinomycetes</taxon>
        <taxon>Kitasatosporales</taxon>
        <taxon>Streptomycetaceae</taxon>
        <taxon>Streptomyces</taxon>
    </lineage>
</organism>
<name>A0ABR5I530_STRLW</name>
<comment type="caution">
    <text evidence="1">The sequence shown here is derived from an EMBL/GenBank/DDBJ whole genome shotgun (WGS) entry which is preliminary data.</text>
</comment>
<evidence type="ECO:0000313" key="2">
    <source>
        <dbReference type="Proteomes" id="UP000037274"/>
    </source>
</evidence>
<reference evidence="1 2" key="1">
    <citation type="submission" date="2015-06" db="EMBL/GenBank/DDBJ databases">
        <title>Draft genome sequence of Streptomyces leeuwenhoekii C58, which produces the novel lasso peptide, chaxapeptin.</title>
        <authorList>
            <person name="Yi Y."/>
            <person name="Hai D."/>
            <person name="Jaspars M."/>
            <person name="Sheng H."/>
            <person name="Rateb M.E."/>
            <person name="Bull A."/>
            <person name="Goodfellow M."/>
            <person name="Asenjo J.A."/>
            <person name="Ebel R."/>
        </authorList>
    </citation>
    <scope>NUCLEOTIDE SEQUENCE [LARGE SCALE GENOMIC DNA]</scope>
    <source>
        <strain evidence="1 2">C58</strain>
    </source>
</reference>
<dbReference type="EMBL" id="LFEH01000005">
    <property type="protein sequence ID" value="KMS81641.1"/>
    <property type="molecule type" value="Genomic_DNA"/>
</dbReference>
<protein>
    <recommendedName>
        <fullName evidence="3">Transposase</fullName>
    </recommendedName>
</protein>
<dbReference type="Proteomes" id="UP000037274">
    <property type="component" value="Unassembled WGS sequence"/>
</dbReference>
<keyword evidence="2" id="KW-1185">Reference proteome</keyword>
<gene>
    <name evidence="1" type="ORF">ACH49_02215</name>
</gene>
<proteinExistence type="predicted"/>